<comment type="caution">
    <text evidence="2">The sequence shown here is derived from an EMBL/GenBank/DDBJ whole genome shotgun (WGS) entry which is preliminary data.</text>
</comment>
<evidence type="ECO:0000313" key="3">
    <source>
        <dbReference type="Proteomes" id="UP000020529"/>
    </source>
</evidence>
<dbReference type="InterPro" id="IPR036178">
    <property type="entry name" value="Formintransfe-cycloase-like_sf"/>
</dbReference>
<dbReference type="InterPro" id="IPR007044">
    <property type="entry name" value="Cyclodeamin/CycHdrlase"/>
</dbReference>
<keyword evidence="2" id="KW-0378">Hydrolase</keyword>
<reference evidence="2 3" key="1">
    <citation type="submission" date="2014-02" db="EMBL/GenBank/DDBJ databases">
        <authorList>
            <person name="Sears C."/>
            <person name="Carroll K."/>
            <person name="Sack B.R."/>
            <person name="Qadri F."/>
            <person name="Myers L.L."/>
            <person name="Chung G.-T."/>
            <person name="Escheverria P."/>
            <person name="Fraser C.M."/>
            <person name="Sadzewicz L."/>
            <person name="Shefchek K.A."/>
            <person name="Tallon L."/>
            <person name="Das S.P."/>
            <person name="Daugherty S."/>
            <person name="Mongodin E.F."/>
        </authorList>
    </citation>
    <scope>NUCLEOTIDE SEQUENCE [LARGE SCALE GENOMIC DNA]</scope>
    <source>
        <strain evidence="3">3988T(B)14</strain>
    </source>
</reference>
<dbReference type="PANTHER" id="PTHR31712">
    <property type="entry name" value="DIETARY RESTRICTION OVER EXPRESSED"/>
    <property type="match status" value="1"/>
</dbReference>
<organism evidence="2 3">
    <name type="scientific">Bacteroides fragilis str. 3988T(B)14</name>
    <dbReference type="NCBI Taxonomy" id="1339315"/>
    <lineage>
        <taxon>Bacteria</taxon>
        <taxon>Pseudomonadati</taxon>
        <taxon>Bacteroidota</taxon>
        <taxon>Bacteroidia</taxon>
        <taxon>Bacteroidales</taxon>
        <taxon>Bacteroidaceae</taxon>
        <taxon>Bacteroides</taxon>
    </lineage>
</organism>
<dbReference type="Proteomes" id="UP000020529">
    <property type="component" value="Unassembled WGS sequence"/>
</dbReference>
<dbReference type="GO" id="GO:0004477">
    <property type="term" value="F:methenyltetrahydrofolate cyclohydrolase activity"/>
    <property type="evidence" value="ECO:0007669"/>
    <property type="project" value="UniProtKB-EC"/>
</dbReference>
<accession>A0A015TPL9</accession>
<evidence type="ECO:0000259" key="1">
    <source>
        <dbReference type="Pfam" id="PF04961"/>
    </source>
</evidence>
<gene>
    <name evidence="2" type="primary">fchA</name>
    <name evidence="2" type="ORF">M124_3513</name>
</gene>
<dbReference type="EC" id="3.5.4.9" evidence="2"/>
<evidence type="ECO:0000313" key="2">
    <source>
        <dbReference type="EMBL" id="EXY72601.1"/>
    </source>
</evidence>
<protein>
    <submittedName>
        <fullName evidence="2">Methenyltetrahydrofolate cyclohydrolase</fullName>
        <ecNumber evidence="2">3.5.4.9</ecNumber>
    </submittedName>
</protein>
<sequence>MLAELTVKEFLDKVAGSDPVPGGGSVAALNGAVASALTAMVAGLTIGKKGYEEHEELMKHISRLSIRQQEVFVEYIDRDSEAYDHVFGCFKLPKSTDEEKAARSAAIQEATRFAALVPMQVARNACELMEIIADVARLGNQNAITDACVAMMAARSAVLGALLNVRINLGSLKDKTFVDELKREADHLEQLACMREKELLEVVNQELNQ</sequence>
<proteinExistence type="predicted"/>
<dbReference type="RefSeq" id="WP_005814375.1">
    <property type="nucleotide sequence ID" value="NZ_JGCY01000398.1"/>
</dbReference>
<dbReference type="AlphaFoldDB" id="A0A015TPL9"/>
<name>A0A015TPL9_BACFG</name>
<dbReference type="Gene3D" id="1.20.120.680">
    <property type="entry name" value="Formiminotetrahydrofolate cyclodeaminase monomer, up-and-down helical bundle"/>
    <property type="match status" value="1"/>
</dbReference>
<dbReference type="PATRIC" id="fig|1339315.3.peg.4166"/>
<dbReference type="EMBL" id="JGCY01000398">
    <property type="protein sequence ID" value="EXY72601.1"/>
    <property type="molecule type" value="Genomic_DNA"/>
</dbReference>
<dbReference type="Pfam" id="PF04961">
    <property type="entry name" value="FTCD_C"/>
    <property type="match status" value="1"/>
</dbReference>
<dbReference type="PANTHER" id="PTHR31712:SF1">
    <property type="entry name" value="SECRETED PROTEIN"/>
    <property type="match status" value="1"/>
</dbReference>
<feature type="domain" description="Cyclodeaminase/cyclohydrolase" evidence="1">
    <location>
        <begin position="6"/>
        <end position="186"/>
    </location>
</feature>
<dbReference type="SUPFAM" id="SSF101262">
    <property type="entry name" value="Methenyltetrahydrofolate cyclohydrolase-like"/>
    <property type="match status" value="1"/>
</dbReference>
<dbReference type="InterPro" id="IPR035291">
    <property type="entry name" value="DUF5354"/>
</dbReference>